<dbReference type="PANTHER" id="PTHR30273">
    <property type="entry name" value="PERIPLASMIC SIGNAL SENSOR AND SIGMA FACTOR ACTIVATOR FECR-RELATED"/>
    <property type="match status" value="1"/>
</dbReference>
<accession>A0A829YP54</accession>
<proteinExistence type="predicted"/>
<dbReference type="Pfam" id="PF04773">
    <property type="entry name" value="FecR"/>
    <property type="match status" value="1"/>
</dbReference>
<evidence type="ECO:0000313" key="3">
    <source>
        <dbReference type="Proteomes" id="UP000445000"/>
    </source>
</evidence>
<dbReference type="EMBL" id="BLJN01000009">
    <property type="protein sequence ID" value="GFE84593.1"/>
    <property type="molecule type" value="Genomic_DNA"/>
</dbReference>
<dbReference type="Gene3D" id="2.60.120.1440">
    <property type="match status" value="1"/>
</dbReference>
<sequence length="341" mass="37826">MNPTPQQGAVIKQAVEWHQRLKLGELDRDLRRELRVWMQSPENVEELGRLCLMDALLEGALKKPVRRDLPKNVVDFDSYADVVRPRPRPVPQPAAAPSRFNFTKLALAASVMLAVIATLWVSMSGADRVITTASGSWEKQLLEDGTVVYAGPHTKLRFHFTDEMRGVTLVHGQALFEVARQPAWPFMVSTDVGTVRAVGTAFATSDLGDTVLVTVAEGKVAVTATAVREGVQPMVHAIADQQVVLSSTGVSTPVSVDAERELMWLRNWYEYEGERIGDIVAQLNLLNDAQVIVDDPQVLRLQVKSLSFKPSQPEDFVSEINRWYAGFSGKASTRALRLERQ</sequence>
<dbReference type="PIRSF" id="PIRSF018266">
    <property type="entry name" value="FecR"/>
    <property type="match status" value="1"/>
</dbReference>
<gene>
    <name evidence="2" type="ORF">GCM10011487_65930</name>
</gene>
<dbReference type="GO" id="GO:0016989">
    <property type="term" value="F:sigma factor antagonist activity"/>
    <property type="evidence" value="ECO:0007669"/>
    <property type="project" value="TreeGrafter"/>
</dbReference>
<keyword evidence="3" id="KW-1185">Reference proteome</keyword>
<dbReference type="RefSeq" id="WP_161816180.1">
    <property type="nucleotide sequence ID" value="NZ_BLJN01000009.1"/>
</dbReference>
<organism evidence="2 3">
    <name type="scientific">Steroidobacter agaridevorans</name>
    <dbReference type="NCBI Taxonomy" id="2695856"/>
    <lineage>
        <taxon>Bacteria</taxon>
        <taxon>Pseudomonadati</taxon>
        <taxon>Pseudomonadota</taxon>
        <taxon>Gammaproteobacteria</taxon>
        <taxon>Steroidobacterales</taxon>
        <taxon>Steroidobacteraceae</taxon>
        <taxon>Steroidobacter</taxon>
    </lineage>
</organism>
<dbReference type="AlphaFoldDB" id="A0A829YP54"/>
<reference evidence="3" key="1">
    <citation type="submission" date="2020-01" db="EMBL/GenBank/DDBJ databases">
        <title>'Steroidobacter agaridevorans' sp. nov., agar-degrading bacteria isolated from rhizosphere soils.</title>
        <authorList>
            <person name="Ikenaga M."/>
            <person name="Kataoka M."/>
            <person name="Murouchi A."/>
            <person name="Katsuragi S."/>
            <person name="Sakai M."/>
        </authorList>
    </citation>
    <scope>NUCLEOTIDE SEQUENCE [LARGE SCALE GENOMIC DNA]</scope>
    <source>
        <strain evidence="3">YU21-B</strain>
    </source>
</reference>
<feature type="domain" description="FecR protein" evidence="1">
    <location>
        <begin position="129"/>
        <end position="220"/>
    </location>
</feature>
<dbReference type="Proteomes" id="UP000445000">
    <property type="component" value="Unassembled WGS sequence"/>
</dbReference>
<evidence type="ECO:0000259" key="1">
    <source>
        <dbReference type="Pfam" id="PF04773"/>
    </source>
</evidence>
<dbReference type="InterPro" id="IPR006860">
    <property type="entry name" value="FecR"/>
</dbReference>
<protein>
    <recommendedName>
        <fullName evidence="1">FecR protein domain-containing protein</fullName>
    </recommendedName>
</protein>
<evidence type="ECO:0000313" key="2">
    <source>
        <dbReference type="EMBL" id="GFE84593.1"/>
    </source>
</evidence>
<comment type="caution">
    <text evidence="2">The sequence shown here is derived from an EMBL/GenBank/DDBJ whole genome shotgun (WGS) entry which is preliminary data.</text>
</comment>
<dbReference type="PANTHER" id="PTHR30273:SF2">
    <property type="entry name" value="PROTEIN FECR"/>
    <property type="match status" value="1"/>
</dbReference>
<name>A0A829YP54_9GAMM</name>
<dbReference type="InterPro" id="IPR012373">
    <property type="entry name" value="Ferrdict_sens_TM"/>
</dbReference>